<dbReference type="KEGG" id="tbl:TBLA_0A02550"/>
<accession>I2GVA2</accession>
<dbReference type="RefSeq" id="XP_004177573.1">
    <property type="nucleotide sequence ID" value="XM_004177525.1"/>
</dbReference>
<dbReference type="AlphaFoldDB" id="I2GVA2"/>
<evidence type="ECO:0000313" key="2">
    <source>
        <dbReference type="EMBL" id="CCH58054.1"/>
    </source>
</evidence>
<protein>
    <recommendedName>
        <fullName evidence="1">Calcineurin-like phosphoesterase domain-containing protein</fullName>
    </recommendedName>
</protein>
<dbReference type="HOGENOM" id="CLU_033929_0_0_1"/>
<organism evidence="2 3">
    <name type="scientific">Henningerozyma blattae (strain ATCC 34711 / CBS 6284 / DSM 70876 / NBRC 10599 / NRRL Y-10934 / UCD 77-7)</name>
    <name type="common">Yeast</name>
    <name type="synonym">Tetrapisispora blattae</name>
    <dbReference type="NCBI Taxonomy" id="1071380"/>
    <lineage>
        <taxon>Eukaryota</taxon>
        <taxon>Fungi</taxon>
        <taxon>Dikarya</taxon>
        <taxon>Ascomycota</taxon>
        <taxon>Saccharomycotina</taxon>
        <taxon>Saccharomycetes</taxon>
        <taxon>Saccharomycetales</taxon>
        <taxon>Saccharomycetaceae</taxon>
        <taxon>Henningerozyma</taxon>
    </lineage>
</organism>
<proteinExistence type="predicted"/>
<keyword evidence="3" id="KW-1185">Reference proteome</keyword>
<dbReference type="SUPFAM" id="SSF56300">
    <property type="entry name" value="Metallo-dependent phosphatases"/>
    <property type="match status" value="1"/>
</dbReference>
<dbReference type="GO" id="GO:0004721">
    <property type="term" value="F:phosphoprotein phosphatase activity"/>
    <property type="evidence" value="ECO:0007669"/>
    <property type="project" value="TreeGrafter"/>
</dbReference>
<dbReference type="GO" id="GO:1902600">
    <property type="term" value="P:proton transmembrane transport"/>
    <property type="evidence" value="ECO:0007669"/>
    <property type="project" value="EnsemblFungi"/>
</dbReference>
<dbReference type="InterPro" id="IPR004843">
    <property type="entry name" value="Calcineurin-like_PHP"/>
</dbReference>
<dbReference type="Pfam" id="PF00149">
    <property type="entry name" value="Metallophos"/>
    <property type="match status" value="1"/>
</dbReference>
<sequence length="578" mass="67334">MVPQRKLLKVFKKTTYLTTFLLLCIAWSRLRLFFLNVKSQPNAVEYNGGLIDDIKLMKCYRWYKNCETLYAQSAVHDNSFVLWNRVSKNMTDSSLYAIESNWLYETFFYVHLFNTNANKEDEKQPLADIAVSRDPSLVPLTVLQEVMPSLRSSDSMMGNKRLYYQKTSWWYRFWNNPLPTKMNLMNKWKHNNDILWSKIQHDSCLITNIQLYLGSNFVESRPFWKEIIHELHNEDGNSIPISITRKVECGFDANHTFPKNTINNKDLLQLKQKSDLKILQLSDIHIKGNEENSAILGEFQSRIFISRIIDIERPDLVVITGDILDGNKSVDYQTCILNVVQPIIRAQIPFVISFGAKDFSKYATQQEITDFVNQIPYCLNKNSDSNGHLTIPYNFSTIPNDSKDDYSNLITQNDLAIFIFNSKTSKRQFFKDYISLYKSPPKLALAFQYLPIPTYRLSGVFPIIGQYNERNLLPEGFDNDDNLINYMHEMNIKALSCGFDHSNDCCLQSIHDIWLCYSGATGLTAPHSIFMPPSVRLFKVDNIDKSITSWKRNYNKIDEVYDYQYIYNQPKQKHTPSN</sequence>
<dbReference type="EMBL" id="HE806316">
    <property type="protein sequence ID" value="CCH58054.1"/>
    <property type="molecule type" value="Genomic_DNA"/>
</dbReference>
<dbReference type="GO" id="GO:0005737">
    <property type="term" value="C:cytoplasm"/>
    <property type="evidence" value="ECO:0007669"/>
    <property type="project" value="TreeGrafter"/>
</dbReference>
<dbReference type="GeneID" id="14492966"/>
<dbReference type="FunCoup" id="I2GVA2">
    <property type="interactions" value="104"/>
</dbReference>
<dbReference type="eggNOG" id="KOG1432">
    <property type="taxonomic scope" value="Eukaryota"/>
</dbReference>
<dbReference type="InterPro" id="IPR029052">
    <property type="entry name" value="Metallo-depent_PP-like"/>
</dbReference>
<reference evidence="2 3" key="1">
    <citation type="journal article" date="2011" name="Proc. Natl. Acad. Sci. U.S.A.">
        <title>Evolutionary erosion of yeast sex chromosomes by mating-type switching accidents.</title>
        <authorList>
            <person name="Gordon J.L."/>
            <person name="Armisen D."/>
            <person name="Proux-Wera E."/>
            <person name="Oheigeartaigh S.S."/>
            <person name="Byrne K.P."/>
            <person name="Wolfe K.H."/>
        </authorList>
    </citation>
    <scope>NUCLEOTIDE SEQUENCE [LARGE SCALE GENOMIC DNA]</scope>
    <source>
        <strain evidence="3">ATCC 34711 / CBS 6284 / DSM 70876 / NBRC 10599 / NRRL Y-10934 / UCD 77-7</strain>
    </source>
</reference>
<feature type="domain" description="Calcineurin-like phosphoesterase" evidence="1">
    <location>
        <begin position="276"/>
        <end position="379"/>
    </location>
</feature>
<dbReference type="InParanoid" id="I2GVA2"/>
<dbReference type="STRING" id="1071380.I2GVA2"/>
<evidence type="ECO:0000313" key="3">
    <source>
        <dbReference type="Proteomes" id="UP000002866"/>
    </source>
</evidence>
<dbReference type="PANTHER" id="PTHR32440">
    <property type="entry name" value="PHOSPHATASE DCR2-RELATED-RELATED"/>
    <property type="match status" value="1"/>
</dbReference>
<dbReference type="OMA" id="HEHGNDC"/>
<dbReference type="OrthoDB" id="783096at2759"/>
<dbReference type="Proteomes" id="UP000002866">
    <property type="component" value="Chromosome 1"/>
</dbReference>
<dbReference type="PANTHER" id="PTHR32440:SF0">
    <property type="entry name" value="PHOSPHATASE DCR2-RELATED"/>
    <property type="match status" value="1"/>
</dbReference>
<evidence type="ECO:0000259" key="1">
    <source>
        <dbReference type="Pfam" id="PF00149"/>
    </source>
</evidence>
<gene>
    <name evidence="2" type="primary">TBLA0A02550</name>
    <name evidence="2" type="ORF">TBLA_0A02550</name>
</gene>
<dbReference type="Gene3D" id="3.60.21.10">
    <property type="match status" value="1"/>
</dbReference>
<name>I2GVA2_HENB6</name>